<dbReference type="STRING" id="1008305.A4H02_05090"/>
<evidence type="ECO:0000313" key="6">
    <source>
        <dbReference type="EMBL" id="ODN30631.1"/>
    </source>
</evidence>
<dbReference type="GO" id="GO:0017136">
    <property type="term" value="F:histone deacetylase activity, NAD-dependent"/>
    <property type="evidence" value="ECO:0007669"/>
    <property type="project" value="TreeGrafter"/>
</dbReference>
<evidence type="ECO:0000256" key="3">
    <source>
        <dbReference type="ARBA" id="ARBA00023027"/>
    </source>
</evidence>
<dbReference type="EC" id="2.3.1.286" evidence="1"/>
<evidence type="ECO:0000313" key="7">
    <source>
        <dbReference type="Proteomes" id="UP000094570"/>
    </source>
</evidence>
<dbReference type="Proteomes" id="UP000094570">
    <property type="component" value="Unassembled WGS sequence"/>
</dbReference>
<dbReference type="Pfam" id="PF02146">
    <property type="entry name" value="SIR2"/>
    <property type="match status" value="1"/>
</dbReference>
<feature type="active site" description="Proton acceptor" evidence="4">
    <location>
        <position position="114"/>
    </location>
</feature>
<keyword evidence="3" id="KW-0520">NAD</keyword>
<feature type="binding site" evidence="4">
    <location>
        <position position="125"/>
    </location>
    <ligand>
        <name>Zn(2+)</name>
        <dbReference type="ChEBI" id="CHEBI:29105"/>
    </ligand>
</feature>
<dbReference type="InterPro" id="IPR003000">
    <property type="entry name" value="Sirtuin"/>
</dbReference>
<keyword evidence="7" id="KW-1185">Reference proteome</keyword>
<name>A0A1E3G2V6_9BACT</name>
<comment type="caution">
    <text evidence="6">The sequence shown here is derived from an EMBL/GenBank/DDBJ whole genome shotgun (WGS) entry which is preliminary data.</text>
</comment>
<dbReference type="SUPFAM" id="SSF52467">
    <property type="entry name" value="DHS-like NAD/FAD-binding domain"/>
    <property type="match status" value="1"/>
</dbReference>
<dbReference type="InterPro" id="IPR050134">
    <property type="entry name" value="NAD-dep_sirtuin_deacylases"/>
</dbReference>
<gene>
    <name evidence="6" type="ORF">A4H02_05090</name>
</gene>
<dbReference type="AlphaFoldDB" id="A0A1E3G2V6"/>
<dbReference type="NCBIfam" id="NF001753">
    <property type="entry name" value="PRK00481.1-3"/>
    <property type="match status" value="1"/>
</dbReference>
<keyword evidence="2" id="KW-0808">Transferase</keyword>
<dbReference type="PROSITE" id="PS50305">
    <property type="entry name" value="SIRTUIN"/>
    <property type="match status" value="1"/>
</dbReference>
<dbReference type="Gene3D" id="3.30.1600.10">
    <property type="entry name" value="SIR2/SIRT2 'Small Domain"/>
    <property type="match status" value="1"/>
</dbReference>
<feature type="binding site" evidence="4">
    <location>
        <position position="122"/>
    </location>
    <ligand>
        <name>Zn(2+)</name>
        <dbReference type="ChEBI" id="CHEBI:29105"/>
    </ligand>
</feature>
<feature type="binding site" evidence="4">
    <location>
        <position position="149"/>
    </location>
    <ligand>
        <name>Zn(2+)</name>
        <dbReference type="ChEBI" id="CHEBI:29105"/>
    </ligand>
</feature>
<protein>
    <recommendedName>
        <fullName evidence="1">protein acetyllysine N-acetyltransferase</fullName>
        <ecNumber evidence="1">2.3.1.286</ecNumber>
    </recommendedName>
</protein>
<evidence type="ECO:0000256" key="1">
    <source>
        <dbReference type="ARBA" id="ARBA00012928"/>
    </source>
</evidence>
<accession>A0A1E3G2V6</accession>
<evidence type="ECO:0000259" key="5">
    <source>
        <dbReference type="PROSITE" id="PS50305"/>
    </source>
</evidence>
<proteinExistence type="predicted"/>
<feature type="domain" description="Deacetylase sirtuin-type" evidence="5">
    <location>
        <begin position="1"/>
        <end position="247"/>
    </location>
</feature>
<dbReference type="Gene3D" id="3.40.50.1220">
    <property type="entry name" value="TPP-binding domain"/>
    <property type="match status" value="1"/>
</dbReference>
<dbReference type="InterPro" id="IPR026591">
    <property type="entry name" value="Sirtuin_cat_small_dom_sf"/>
</dbReference>
<organism evidence="6 7">
    <name type="scientific">Fervidobacterium thailandense</name>
    <dbReference type="NCBI Taxonomy" id="1008305"/>
    <lineage>
        <taxon>Bacteria</taxon>
        <taxon>Thermotogati</taxon>
        <taxon>Thermotogota</taxon>
        <taxon>Thermotogae</taxon>
        <taxon>Thermotogales</taxon>
        <taxon>Fervidobacteriaceae</taxon>
        <taxon>Fervidobacterium</taxon>
    </lineage>
</organism>
<evidence type="ECO:0000256" key="4">
    <source>
        <dbReference type="PROSITE-ProRule" id="PRU00236"/>
    </source>
</evidence>
<dbReference type="GO" id="GO:0046872">
    <property type="term" value="F:metal ion binding"/>
    <property type="evidence" value="ECO:0007669"/>
    <property type="project" value="UniProtKB-KW"/>
</dbReference>
<reference evidence="7" key="1">
    <citation type="submission" date="2016-04" db="EMBL/GenBank/DDBJ databases">
        <title>The genome sequence project of a novel Fervidobacterium isolate from a hot spring in Thailand.</title>
        <authorList>
            <person name="Gonzalez J.M."/>
            <person name="Cuecas A."/>
            <person name="Kanoksilapatham W."/>
        </authorList>
    </citation>
    <scope>NUCLEOTIDE SEQUENCE [LARGE SCALE GENOMIC DNA]</scope>
    <source>
        <strain evidence="7">FC2004</strain>
    </source>
</reference>
<keyword evidence="4" id="KW-0479">Metal-binding</keyword>
<dbReference type="PANTHER" id="PTHR11085:SF4">
    <property type="entry name" value="NAD-DEPENDENT PROTEIN DEACYLASE"/>
    <property type="match status" value="1"/>
</dbReference>
<feature type="binding site" evidence="4">
    <location>
        <position position="147"/>
    </location>
    <ligand>
        <name>Zn(2+)</name>
        <dbReference type="ChEBI" id="CHEBI:29105"/>
    </ligand>
</feature>
<dbReference type="GO" id="GO:0070403">
    <property type="term" value="F:NAD+ binding"/>
    <property type="evidence" value="ECO:0007669"/>
    <property type="project" value="InterPro"/>
</dbReference>
<dbReference type="InterPro" id="IPR029035">
    <property type="entry name" value="DHS-like_NAD/FAD-binding_dom"/>
</dbReference>
<dbReference type="InterPro" id="IPR026590">
    <property type="entry name" value="Ssirtuin_cat_dom"/>
</dbReference>
<dbReference type="CDD" id="cd01407">
    <property type="entry name" value="SIR2-fam"/>
    <property type="match status" value="1"/>
</dbReference>
<sequence length="247" mass="27426">MKHVAELVKKSRNVVFLTGAGISVPSGIPDFRSSNGLYAKYGQEIFDIDHFHAHPDKFYAFAKEGLISMLDCQPNAAHKLIAELEEKGYVRGVITQNIDGLHQKAGSKNVAELHGNARMWHCLKCARRFDVSDPMQRVELLTNNFKCSCGGLTKPDIVFFGELLPMDEWAKAERWAKTCDVLITVGTSLVVYPASTLPLLAYEKGAFVAIVNKGPTGLDKLAEHQNLKIDIDVLEFAELFKSVFESL</sequence>
<evidence type="ECO:0000256" key="2">
    <source>
        <dbReference type="ARBA" id="ARBA00022679"/>
    </source>
</evidence>
<keyword evidence="4" id="KW-0862">Zinc</keyword>
<dbReference type="PANTHER" id="PTHR11085">
    <property type="entry name" value="NAD-DEPENDENT PROTEIN DEACYLASE SIRTUIN-5, MITOCHONDRIAL-RELATED"/>
    <property type="match status" value="1"/>
</dbReference>
<dbReference type="EMBL" id="LWAF01000005">
    <property type="protein sequence ID" value="ODN30631.1"/>
    <property type="molecule type" value="Genomic_DNA"/>
</dbReference>